<dbReference type="Pfam" id="PF07331">
    <property type="entry name" value="TctB"/>
    <property type="match status" value="1"/>
</dbReference>
<keyword evidence="1" id="KW-0472">Membrane</keyword>
<feature type="domain" description="DUF1468" evidence="2">
    <location>
        <begin position="2"/>
        <end position="66"/>
    </location>
</feature>
<dbReference type="AlphaFoldDB" id="A0A1R4I4R0"/>
<dbReference type="Proteomes" id="UP000196331">
    <property type="component" value="Unassembled WGS sequence"/>
</dbReference>
<comment type="caution">
    <text evidence="3">The sequence shown here is derived from an EMBL/GenBank/DDBJ whole genome shotgun (WGS) entry which is preliminary data.</text>
</comment>
<reference evidence="3 4" key="1">
    <citation type="submission" date="2017-02" db="EMBL/GenBank/DDBJ databases">
        <authorList>
            <person name="Dridi B."/>
        </authorList>
    </citation>
    <scope>NUCLEOTIDE SEQUENCE [LARGE SCALE GENOMIC DNA]</scope>
    <source>
        <strain evidence="3 4">JB380</strain>
    </source>
</reference>
<dbReference type="EMBL" id="FUKM01000057">
    <property type="protein sequence ID" value="SJN14584.1"/>
    <property type="molecule type" value="Genomic_DNA"/>
</dbReference>
<evidence type="ECO:0000259" key="2">
    <source>
        <dbReference type="Pfam" id="PF07331"/>
    </source>
</evidence>
<gene>
    <name evidence="3" type="ORF">CZ787_15875</name>
</gene>
<evidence type="ECO:0000313" key="3">
    <source>
        <dbReference type="EMBL" id="SJN14584.1"/>
    </source>
</evidence>
<accession>A0A1R4I4R0</accession>
<protein>
    <submittedName>
        <fullName evidence="3">Tricarboxylate transport protein TctB</fullName>
    </submittedName>
</protein>
<feature type="transmembrane region" description="Helical" evidence="1">
    <location>
        <begin position="42"/>
        <end position="61"/>
    </location>
</feature>
<feature type="transmembrane region" description="Helical" evidence="1">
    <location>
        <begin position="17"/>
        <end position="35"/>
    </location>
</feature>
<keyword evidence="1" id="KW-1133">Transmembrane helix</keyword>
<proteinExistence type="predicted"/>
<name>A0A1R4I4R0_9GAMM</name>
<keyword evidence="1" id="KW-0812">Transmembrane</keyword>
<organism evidence="3 4">
    <name type="scientific">Halomonas citrativorans</name>
    <dbReference type="NCBI Taxonomy" id="2742612"/>
    <lineage>
        <taxon>Bacteria</taxon>
        <taxon>Pseudomonadati</taxon>
        <taxon>Pseudomonadota</taxon>
        <taxon>Gammaproteobacteria</taxon>
        <taxon>Oceanospirillales</taxon>
        <taxon>Halomonadaceae</taxon>
        <taxon>Halomonas</taxon>
    </lineage>
</organism>
<dbReference type="InterPro" id="IPR009936">
    <property type="entry name" value="DUF1468"/>
</dbReference>
<evidence type="ECO:0000256" key="1">
    <source>
        <dbReference type="SAM" id="Phobius"/>
    </source>
</evidence>
<evidence type="ECO:0000313" key="4">
    <source>
        <dbReference type="Proteomes" id="UP000196331"/>
    </source>
</evidence>
<sequence>MLFIILMTAYAISFERIGYLPSTLATFVIGMLLLRERRPLQFLLVPAVIVACVYFGFTHLLDVYLP</sequence>